<keyword evidence="2" id="KW-1185">Reference proteome</keyword>
<feature type="non-terminal residue" evidence="1">
    <location>
        <position position="1"/>
    </location>
</feature>
<protein>
    <submittedName>
        <fullName evidence="1">Uncharacterized protein</fullName>
    </submittedName>
</protein>
<evidence type="ECO:0000313" key="2">
    <source>
        <dbReference type="Proteomes" id="UP001341840"/>
    </source>
</evidence>
<proteinExistence type="predicted"/>
<dbReference type="Proteomes" id="UP001341840">
    <property type="component" value="Unassembled WGS sequence"/>
</dbReference>
<reference evidence="1 2" key="1">
    <citation type="journal article" date="2023" name="Plants (Basel)">
        <title>Bridging the Gap: Combining Genomics and Transcriptomics Approaches to Understand Stylosanthes scabra, an Orphan Legume from the Brazilian Caatinga.</title>
        <authorList>
            <person name="Ferreira-Neto J.R.C."/>
            <person name="da Silva M.D."/>
            <person name="Binneck E."/>
            <person name="de Melo N.F."/>
            <person name="da Silva R.H."/>
            <person name="de Melo A.L.T.M."/>
            <person name="Pandolfi V."/>
            <person name="Bustamante F.O."/>
            <person name="Brasileiro-Vidal A.C."/>
            <person name="Benko-Iseppon A.M."/>
        </authorList>
    </citation>
    <scope>NUCLEOTIDE SEQUENCE [LARGE SCALE GENOMIC DNA]</scope>
    <source>
        <tissue evidence="1">Leaves</tissue>
    </source>
</reference>
<sequence>AYGVLRAAGRVLRWLDLHGGGWIWTLEWRLVDDEEAGEAGGRRDGWTTMRTLLHDDVTAAAQRHERVRSVVAVPSLYRRRRWWRLLGFRFQWVSG</sequence>
<dbReference type="EMBL" id="JASCZI010151798">
    <property type="protein sequence ID" value="MED6174485.1"/>
    <property type="molecule type" value="Genomic_DNA"/>
</dbReference>
<comment type="caution">
    <text evidence="1">The sequence shown here is derived from an EMBL/GenBank/DDBJ whole genome shotgun (WGS) entry which is preliminary data.</text>
</comment>
<evidence type="ECO:0000313" key="1">
    <source>
        <dbReference type="EMBL" id="MED6174485.1"/>
    </source>
</evidence>
<gene>
    <name evidence="1" type="ORF">PIB30_069469</name>
</gene>
<organism evidence="1 2">
    <name type="scientific">Stylosanthes scabra</name>
    <dbReference type="NCBI Taxonomy" id="79078"/>
    <lineage>
        <taxon>Eukaryota</taxon>
        <taxon>Viridiplantae</taxon>
        <taxon>Streptophyta</taxon>
        <taxon>Embryophyta</taxon>
        <taxon>Tracheophyta</taxon>
        <taxon>Spermatophyta</taxon>
        <taxon>Magnoliopsida</taxon>
        <taxon>eudicotyledons</taxon>
        <taxon>Gunneridae</taxon>
        <taxon>Pentapetalae</taxon>
        <taxon>rosids</taxon>
        <taxon>fabids</taxon>
        <taxon>Fabales</taxon>
        <taxon>Fabaceae</taxon>
        <taxon>Papilionoideae</taxon>
        <taxon>50 kb inversion clade</taxon>
        <taxon>dalbergioids sensu lato</taxon>
        <taxon>Dalbergieae</taxon>
        <taxon>Pterocarpus clade</taxon>
        <taxon>Stylosanthes</taxon>
    </lineage>
</organism>
<name>A0ABU6VQ08_9FABA</name>
<accession>A0ABU6VQ08</accession>